<feature type="transmembrane region" description="Helical" evidence="8">
    <location>
        <begin position="7"/>
        <end position="29"/>
    </location>
</feature>
<dbReference type="PANTHER" id="PTHR43057">
    <property type="entry name" value="ARSENITE EFFLUX TRANSPORTER"/>
    <property type="match status" value="1"/>
</dbReference>
<keyword evidence="3" id="KW-0813">Transport</keyword>
<keyword evidence="5 8" id="KW-0812">Transmembrane</keyword>
<gene>
    <name evidence="9" type="ORF">CHH67_02155</name>
</gene>
<feature type="transmembrane region" description="Helical" evidence="8">
    <location>
        <begin position="287"/>
        <end position="310"/>
    </location>
</feature>
<keyword evidence="7 8" id="KW-0472">Membrane</keyword>
<feature type="transmembrane region" description="Helical" evidence="8">
    <location>
        <begin position="126"/>
        <end position="147"/>
    </location>
</feature>
<dbReference type="GO" id="GO:0015104">
    <property type="term" value="F:antimonite transmembrane transporter activity"/>
    <property type="evidence" value="ECO:0007669"/>
    <property type="project" value="TreeGrafter"/>
</dbReference>
<dbReference type="Gene3D" id="1.20.1530.20">
    <property type="match status" value="1"/>
</dbReference>
<accession>A0A268F3I9</accession>
<feature type="transmembrane region" description="Helical" evidence="8">
    <location>
        <begin position="35"/>
        <end position="53"/>
    </location>
</feature>
<dbReference type="EMBL" id="NPBY01000007">
    <property type="protein sequence ID" value="PAD79946.1"/>
    <property type="molecule type" value="Genomic_DNA"/>
</dbReference>
<keyword evidence="4" id="KW-1003">Cell membrane</keyword>
<protein>
    <submittedName>
        <fullName evidence="9">Arsenic resistance protein</fullName>
    </submittedName>
</protein>
<dbReference type="GO" id="GO:0005886">
    <property type="term" value="C:plasma membrane"/>
    <property type="evidence" value="ECO:0007669"/>
    <property type="project" value="UniProtKB-SubCell"/>
</dbReference>
<name>A0A268F3I9_9BACL</name>
<reference evidence="9 10" key="1">
    <citation type="submission" date="2017-07" db="EMBL/GenBank/DDBJ databases">
        <title>Isolation and whole genome analysis of endospore-forming bacteria from heroin.</title>
        <authorList>
            <person name="Kalinowski J."/>
            <person name="Ahrens B."/>
            <person name="Al-Dilaimi A."/>
            <person name="Winkler A."/>
            <person name="Wibberg D."/>
            <person name="Schleenbecker U."/>
            <person name="Ruckert C."/>
            <person name="Wolfel R."/>
            <person name="Grass G."/>
        </authorList>
    </citation>
    <scope>NUCLEOTIDE SEQUENCE [LARGE SCALE GENOMIC DNA]</scope>
    <source>
        <strain evidence="9 10">7537-G1</strain>
    </source>
</reference>
<evidence type="ECO:0000313" key="10">
    <source>
        <dbReference type="Proteomes" id="UP000215596"/>
    </source>
</evidence>
<evidence type="ECO:0000256" key="8">
    <source>
        <dbReference type="SAM" id="Phobius"/>
    </source>
</evidence>
<feature type="transmembrane region" description="Helical" evidence="8">
    <location>
        <begin position="226"/>
        <end position="247"/>
    </location>
</feature>
<dbReference type="Proteomes" id="UP000215596">
    <property type="component" value="Unassembled WGS sequence"/>
</dbReference>
<evidence type="ECO:0000256" key="4">
    <source>
        <dbReference type="ARBA" id="ARBA00022475"/>
    </source>
</evidence>
<evidence type="ECO:0000256" key="6">
    <source>
        <dbReference type="ARBA" id="ARBA00022989"/>
    </source>
</evidence>
<comment type="similarity">
    <text evidence="2">Belongs to the arsenical resistance-3 (ACR3) (TC 2.A.59) family.</text>
</comment>
<dbReference type="Pfam" id="PF01758">
    <property type="entry name" value="SBF"/>
    <property type="match status" value="1"/>
</dbReference>
<dbReference type="PANTHER" id="PTHR43057:SF1">
    <property type="entry name" value="ARSENICAL-RESISTANCE PROTEIN 3"/>
    <property type="match status" value="1"/>
</dbReference>
<dbReference type="GO" id="GO:0015105">
    <property type="term" value="F:arsenite transmembrane transporter activity"/>
    <property type="evidence" value="ECO:0007669"/>
    <property type="project" value="TreeGrafter"/>
</dbReference>
<feature type="transmembrane region" description="Helical" evidence="8">
    <location>
        <begin position="94"/>
        <end position="114"/>
    </location>
</feature>
<evidence type="ECO:0000256" key="2">
    <source>
        <dbReference type="ARBA" id="ARBA00010110"/>
    </source>
</evidence>
<evidence type="ECO:0000256" key="7">
    <source>
        <dbReference type="ARBA" id="ARBA00023136"/>
    </source>
</evidence>
<evidence type="ECO:0000256" key="1">
    <source>
        <dbReference type="ARBA" id="ARBA00004651"/>
    </source>
</evidence>
<evidence type="ECO:0000313" key="9">
    <source>
        <dbReference type="EMBL" id="PAD79946.1"/>
    </source>
</evidence>
<proteinExistence type="inferred from homology"/>
<dbReference type="InterPro" id="IPR004706">
    <property type="entry name" value="Arsenical-R_Acr3"/>
</dbReference>
<feature type="transmembrane region" description="Helical" evidence="8">
    <location>
        <begin position="201"/>
        <end position="220"/>
    </location>
</feature>
<sequence>MSTMDKLQTLIIIAAVGIGLAIGQIPTALYYAEMIILPSLLLMMYGLFLTIPLRQLRQAFANLRFLSASAVINYMWTPLLAWGLGAIFLSEHPALWIGFMMLMVTPCTDWYLVFTSIARGNVPLSASILPMNLMLQLLLLPVYLLVFSGTVGTFDLSSLAESVLLVLALPFGLALLTRALLRRRPAWLERGITPFFAKAQLWFLSLAIAAMFASQGAQLFAHMETVYILLVPVLLFFAVNYIVGGLASRLLGFSYEDSASLRLTILARNSPVALAIAVTAFPDEPLVALALVVGPLIELPVLALITQLLLSGTRRRPVSGRSSIDR</sequence>
<dbReference type="GO" id="GO:0015297">
    <property type="term" value="F:antiporter activity"/>
    <property type="evidence" value="ECO:0007669"/>
    <property type="project" value="InterPro"/>
</dbReference>
<evidence type="ECO:0000256" key="5">
    <source>
        <dbReference type="ARBA" id="ARBA00022692"/>
    </source>
</evidence>
<dbReference type="RefSeq" id="WP_095263335.1">
    <property type="nucleotide sequence ID" value="NZ_NPBY01000007.1"/>
</dbReference>
<comment type="caution">
    <text evidence="9">The sequence shown here is derived from an EMBL/GenBank/DDBJ whole genome shotgun (WGS) entry which is preliminary data.</text>
</comment>
<feature type="transmembrane region" description="Helical" evidence="8">
    <location>
        <begin position="259"/>
        <end position="281"/>
    </location>
</feature>
<dbReference type="OrthoDB" id="3254016at2"/>
<dbReference type="InterPro" id="IPR038770">
    <property type="entry name" value="Na+/solute_symporter_sf"/>
</dbReference>
<dbReference type="AlphaFoldDB" id="A0A268F3I9"/>
<keyword evidence="6 8" id="KW-1133">Transmembrane helix</keyword>
<feature type="transmembrane region" description="Helical" evidence="8">
    <location>
        <begin position="65"/>
        <end position="88"/>
    </location>
</feature>
<feature type="transmembrane region" description="Helical" evidence="8">
    <location>
        <begin position="159"/>
        <end position="181"/>
    </location>
</feature>
<comment type="subcellular location">
    <subcellularLocation>
        <location evidence="1">Cell membrane</location>
        <topology evidence="1">Multi-pass membrane protein</topology>
    </subcellularLocation>
</comment>
<dbReference type="InterPro" id="IPR002657">
    <property type="entry name" value="BilAc:Na_symport/Acr3"/>
</dbReference>
<evidence type="ECO:0000256" key="3">
    <source>
        <dbReference type="ARBA" id="ARBA00022448"/>
    </source>
</evidence>
<organism evidence="9 10">
    <name type="scientific">Paenibacillus campinasensis</name>
    <dbReference type="NCBI Taxonomy" id="66347"/>
    <lineage>
        <taxon>Bacteria</taxon>
        <taxon>Bacillati</taxon>
        <taxon>Bacillota</taxon>
        <taxon>Bacilli</taxon>
        <taxon>Bacillales</taxon>
        <taxon>Paenibacillaceae</taxon>
        <taxon>Paenibacillus</taxon>
    </lineage>
</organism>